<dbReference type="Proteomes" id="UP001470230">
    <property type="component" value="Unassembled WGS sequence"/>
</dbReference>
<dbReference type="EMBL" id="JAPFFF010000011">
    <property type="protein sequence ID" value="KAK8878259.1"/>
    <property type="molecule type" value="Genomic_DNA"/>
</dbReference>
<name>A0ABR2JKB0_9EUKA</name>
<accession>A0ABR2JKB0</accession>
<protein>
    <submittedName>
        <fullName evidence="1">Uncharacterized protein</fullName>
    </submittedName>
</protein>
<comment type="caution">
    <text evidence="1">The sequence shown here is derived from an EMBL/GenBank/DDBJ whole genome shotgun (WGS) entry which is preliminary data.</text>
</comment>
<organism evidence="1 2">
    <name type="scientific">Tritrichomonas musculus</name>
    <dbReference type="NCBI Taxonomy" id="1915356"/>
    <lineage>
        <taxon>Eukaryota</taxon>
        <taxon>Metamonada</taxon>
        <taxon>Parabasalia</taxon>
        <taxon>Tritrichomonadida</taxon>
        <taxon>Tritrichomonadidae</taxon>
        <taxon>Tritrichomonas</taxon>
    </lineage>
</organism>
<sequence>MNRKSVAEAKMPEELTPAMKIEFNVLKSKLTELETQWFRLLDNENPDQKRYGEIVDQEYQSMISHANKLAEVRVNSINAQYNEKKKKIMSDYEENKRLLFNRVMYGYHSRYQLIVNRLRELIGPEFDSFLASKNDIEFPQISSNAHNERNISQPDDLKLSMSHHEIERQILKMQKLIEAPSTPAEEPPPPA</sequence>
<gene>
    <name evidence="1" type="ORF">M9Y10_005024</name>
</gene>
<proteinExistence type="predicted"/>
<keyword evidence="2" id="KW-1185">Reference proteome</keyword>
<evidence type="ECO:0000313" key="1">
    <source>
        <dbReference type="EMBL" id="KAK8878259.1"/>
    </source>
</evidence>
<reference evidence="1 2" key="1">
    <citation type="submission" date="2024-04" db="EMBL/GenBank/DDBJ databases">
        <title>Tritrichomonas musculus Genome.</title>
        <authorList>
            <person name="Alves-Ferreira E."/>
            <person name="Grigg M."/>
            <person name="Lorenzi H."/>
            <person name="Galac M."/>
        </authorList>
    </citation>
    <scope>NUCLEOTIDE SEQUENCE [LARGE SCALE GENOMIC DNA]</scope>
    <source>
        <strain evidence="1 2">EAF2021</strain>
    </source>
</reference>
<evidence type="ECO:0000313" key="2">
    <source>
        <dbReference type="Proteomes" id="UP001470230"/>
    </source>
</evidence>